<evidence type="ECO:0000256" key="3">
    <source>
        <dbReference type="ARBA" id="ARBA00009047"/>
    </source>
</evidence>
<comment type="function">
    <text evidence="1">Part of the ABC transporter complex MalEFGK involved in maltose/maltodextrin import. Probably responsible for the translocation of the substrate across the membrane.</text>
</comment>
<sequence>MALKQKPSRFEVFYTYALIIVACIAVLFPIYWIFTTSLRPFDILATPKLELWPEGATLSNYINIFKDQNFYTAFINSIKISVVATLLGVILATLAAYAFSRFEFPGKGPFYYYYIISQMFPSVVGLIPLFVIFLRIGLLSEEPFLGIPKVHWALIIIYGAGGLAFSVWNMKGFFDAIPKELDEAAMIDGAGSFTIFWRIILPLATPGIAITALFIFMGAWLEFVTAMTFLSNPKLYTLPLWINLSITNPFGIPWAKFAAASLVIAVPVTLLFLFLQRYLLSGLLRGAIK</sequence>
<reference evidence="14" key="1">
    <citation type="submission" date="2008-08" db="EMBL/GenBank/DDBJ databases">
        <title>The complete genome sequence of Coprothermobacter proteolyticus strain ATCC 5245 / DSM 5265 / BT.</title>
        <authorList>
            <person name="Dodson R.J."/>
            <person name="Durkin A.S."/>
            <person name="Wu M."/>
            <person name="Eisen J."/>
            <person name="Sutton G."/>
        </authorList>
    </citation>
    <scope>NUCLEOTIDE SEQUENCE [LARGE SCALE GENOMIC DNA]</scope>
    <source>
        <strain evidence="14">ATCC 35245 / DSM 5265 / OCM 4 / BT</strain>
    </source>
</reference>
<dbReference type="GO" id="GO:0005886">
    <property type="term" value="C:plasma membrane"/>
    <property type="evidence" value="ECO:0007669"/>
    <property type="project" value="UniProtKB-SubCell"/>
</dbReference>
<dbReference type="HOGENOM" id="CLU_016047_1_2_9"/>
<dbReference type="Gene3D" id="1.10.3720.10">
    <property type="entry name" value="MetI-like"/>
    <property type="match status" value="1"/>
</dbReference>
<evidence type="ECO:0000256" key="11">
    <source>
        <dbReference type="RuleBase" id="RU363032"/>
    </source>
</evidence>
<dbReference type="InterPro" id="IPR035906">
    <property type="entry name" value="MetI-like_sf"/>
</dbReference>
<comment type="subcellular location">
    <subcellularLocation>
        <location evidence="2 11">Cell membrane</location>
        <topology evidence="2 11">Multi-pass membrane protein</topology>
    </subcellularLocation>
</comment>
<dbReference type="PANTHER" id="PTHR32243:SF50">
    <property type="entry name" value="MALTOSE_MALTODEXTRIN TRANSPORT SYSTEM PERMEASE PROTEIN MALG"/>
    <property type="match status" value="1"/>
</dbReference>
<dbReference type="AlphaFoldDB" id="B5Y6P6"/>
<comment type="similarity">
    <text evidence="3">Belongs to the binding-protein-dependent transport system permease family. MalFG subfamily.</text>
</comment>
<dbReference type="PROSITE" id="PS51257">
    <property type="entry name" value="PROKAR_LIPOPROTEIN"/>
    <property type="match status" value="1"/>
</dbReference>
<keyword evidence="5" id="KW-1003">Cell membrane</keyword>
<dbReference type="PANTHER" id="PTHR32243">
    <property type="entry name" value="MALTOSE TRANSPORT SYSTEM PERMEASE-RELATED"/>
    <property type="match status" value="1"/>
</dbReference>
<feature type="transmembrane region" description="Helical" evidence="11">
    <location>
        <begin position="254"/>
        <end position="275"/>
    </location>
</feature>
<organism evidence="13 14">
    <name type="scientific">Coprothermobacter proteolyticus (strain ATCC 35245 / DSM 5265 / OCM 4 / BT)</name>
    <dbReference type="NCBI Taxonomy" id="309798"/>
    <lineage>
        <taxon>Bacteria</taxon>
        <taxon>Pseudomonadati</taxon>
        <taxon>Coprothermobacterota</taxon>
        <taxon>Coprothermobacteria</taxon>
        <taxon>Coprothermobacterales</taxon>
        <taxon>Coprothermobacteraceae</taxon>
        <taxon>Coprothermobacter</taxon>
    </lineage>
</organism>
<evidence type="ECO:0000256" key="1">
    <source>
        <dbReference type="ARBA" id="ARBA00002264"/>
    </source>
</evidence>
<evidence type="ECO:0000313" key="13">
    <source>
        <dbReference type="EMBL" id="ACI18103.1"/>
    </source>
</evidence>
<dbReference type="InterPro" id="IPR000515">
    <property type="entry name" value="MetI-like"/>
</dbReference>
<dbReference type="InterPro" id="IPR050901">
    <property type="entry name" value="BP-dep_ABC_trans_perm"/>
</dbReference>
<accession>B5Y6P6</accession>
<gene>
    <name evidence="13" type="primary">malG</name>
    <name evidence="13" type="ordered locus">COPRO5265_0071</name>
</gene>
<evidence type="ECO:0000313" key="14">
    <source>
        <dbReference type="Proteomes" id="UP000001732"/>
    </source>
</evidence>
<protein>
    <recommendedName>
        <fullName evidence="10">Maltose/maltodextrin transport system permease protein MalG</fullName>
    </recommendedName>
</protein>
<dbReference type="Proteomes" id="UP000001732">
    <property type="component" value="Chromosome"/>
</dbReference>
<evidence type="ECO:0000256" key="7">
    <source>
        <dbReference type="ARBA" id="ARBA00022692"/>
    </source>
</evidence>
<feature type="domain" description="ABC transmembrane type-1" evidence="12">
    <location>
        <begin position="74"/>
        <end position="275"/>
    </location>
</feature>
<dbReference type="KEGG" id="cpo:COPRO5265_0071"/>
<evidence type="ECO:0000256" key="9">
    <source>
        <dbReference type="ARBA" id="ARBA00023136"/>
    </source>
</evidence>
<evidence type="ECO:0000256" key="5">
    <source>
        <dbReference type="ARBA" id="ARBA00022475"/>
    </source>
</evidence>
<evidence type="ECO:0000256" key="8">
    <source>
        <dbReference type="ARBA" id="ARBA00022989"/>
    </source>
</evidence>
<keyword evidence="8 11" id="KW-1133">Transmembrane helix</keyword>
<evidence type="ECO:0000256" key="10">
    <source>
        <dbReference type="ARBA" id="ARBA00041109"/>
    </source>
</evidence>
<dbReference type="CDD" id="cd06261">
    <property type="entry name" value="TM_PBP2"/>
    <property type="match status" value="1"/>
</dbReference>
<evidence type="ECO:0000259" key="12">
    <source>
        <dbReference type="PROSITE" id="PS50928"/>
    </source>
</evidence>
<keyword evidence="14" id="KW-1185">Reference proteome</keyword>
<dbReference type="RefSeq" id="WP_012544753.1">
    <property type="nucleotide sequence ID" value="NC_011295.1"/>
</dbReference>
<dbReference type="GO" id="GO:0055085">
    <property type="term" value="P:transmembrane transport"/>
    <property type="evidence" value="ECO:0007669"/>
    <property type="project" value="InterPro"/>
</dbReference>
<feature type="transmembrane region" description="Helical" evidence="11">
    <location>
        <begin position="12"/>
        <end position="34"/>
    </location>
</feature>
<reference evidence="13 14" key="2">
    <citation type="journal article" date="2014" name="Genome Announc.">
        <title>Complete Genome Sequence of Coprothermobacter proteolyticus DSM 5265.</title>
        <authorList>
            <person name="Alexiev A."/>
            <person name="Coil D.A."/>
            <person name="Badger J.H."/>
            <person name="Enticknap J."/>
            <person name="Ward N."/>
            <person name="Robb F.T."/>
            <person name="Eisen J.A."/>
        </authorList>
    </citation>
    <scope>NUCLEOTIDE SEQUENCE [LARGE SCALE GENOMIC DNA]</scope>
    <source>
        <strain evidence="14">ATCC 35245 / DSM 5265 / OCM 4 / BT</strain>
    </source>
</reference>
<dbReference type="EMBL" id="CP001145">
    <property type="protein sequence ID" value="ACI18103.1"/>
    <property type="molecule type" value="Genomic_DNA"/>
</dbReference>
<evidence type="ECO:0000256" key="2">
    <source>
        <dbReference type="ARBA" id="ARBA00004651"/>
    </source>
</evidence>
<dbReference type="OrthoDB" id="9815445at2"/>
<feature type="transmembrane region" description="Helical" evidence="11">
    <location>
        <begin position="195"/>
        <end position="221"/>
    </location>
</feature>
<keyword evidence="9 11" id="KW-0472">Membrane</keyword>
<keyword evidence="6" id="KW-0762">Sugar transport</keyword>
<dbReference type="Pfam" id="PF00528">
    <property type="entry name" value="BPD_transp_1"/>
    <property type="match status" value="1"/>
</dbReference>
<proteinExistence type="inferred from homology"/>
<feature type="transmembrane region" description="Helical" evidence="11">
    <location>
        <begin position="150"/>
        <end position="174"/>
    </location>
</feature>
<feature type="transmembrane region" description="Helical" evidence="11">
    <location>
        <begin position="78"/>
        <end position="99"/>
    </location>
</feature>
<dbReference type="eggNOG" id="COG3833">
    <property type="taxonomic scope" value="Bacteria"/>
</dbReference>
<keyword evidence="4 11" id="KW-0813">Transport</keyword>
<dbReference type="SUPFAM" id="SSF161098">
    <property type="entry name" value="MetI-like"/>
    <property type="match status" value="1"/>
</dbReference>
<dbReference type="STRING" id="309798.COPRO5265_0071"/>
<name>B5Y6P6_COPPD</name>
<feature type="transmembrane region" description="Helical" evidence="11">
    <location>
        <begin position="111"/>
        <end position="138"/>
    </location>
</feature>
<dbReference type="PROSITE" id="PS50928">
    <property type="entry name" value="ABC_TM1"/>
    <property type="match status" value="1"/>
</dbReference>
<evidence type="ECO:0000256" key="6">
    <source>
        <dbReference type="ARBA" id="ARBA00022597"/>
    </source>
</evidence>
<keyword evidence="7 11" id="KW-0812">Transmembrane</keyword>
<evidence type="ECO:0000256" key="4">
    <source>
        <dbReference type="ARBA" id="ARBA00022448"/>
    </source>
</evidence>